<reference evidence="2 3" key="1">
    <citation type="submission" date="2020-08" db="EMBL/GenBank/DDBJ databases">
        <title>Genomic Encyclopedia of Type Strains, Phase IV (KMG-IV): sequencing the most valuable type-strain genomes for metagenomic binning, comparative biology and taxonomic classification.</title>
        <authorList>
            <person name="Goeker M."/>
        </authorList>
    </citation>
    <scope>NUCLEOTIDE SEQUENCE [LARGE SCALE GENOMIC DNA]</scope>
    <source>
        <strain evidence="2 3">DSM 28760</strain>
    </source>
</reference>
<accession>A0A7W5Z3B4</accession>
<keyword evidence="1" id="KW-0472">Membrane</keyword>
<comment type="caution">
    <text evidence="2">The sequence shown here is derived from an EMBL/GenBank/DDBJ whole genome shotgun (WGS) entry which is preliminary data.</text>
</comment>
<dbReference type="Pfam" id="PF07613">
    <property type="entry name" value="DUF1576"/>
    <property type="match status" value="2"/>
</dbReference>
<keyword evidence="1" id="KW-1133">Transmembrane helix</keyword>
<feature type="transmembrane region" description="Helical" evidence="1">
    <location>
        <begin position="324"/>
        <end position="341"/>
    </location>
</feature>
<keyword evidence="3" id="KW-1185">Reference proteome</keyword>
<dbReference type="EMBL" id="JACICC010000003">
    <property type="protein sequence ID" value="MBB3809381.1"/>
    <property type="molecule type" value="Genomic_DNA"/>
</dbReference>
<feature type="transmembrane region" description="Helical" evidence="1">
    <location>
        <begin position="397"/>
        <end position="414"/>
    </location>
</feature>
<dbReference type="RefSeq" id="WP_246374899.1">
    <property type="nucleotide sequence ID" value="NZ_JACICC010000003.1"/>
</dbReference>
<proteinExistence type="predicted"/>
<evidence type="ECO:0000313" key="2">
    <source>
        <dbReference type="EMBL" id="MBB3809381.1"/>
    </source>
</evidence>
<evidence type="ECO:0000256" key="1">
    <source>
        <dbReference type="SAM" id="Phobius"/>
    </source>
</evidence>
<feature type="transmembrane region" description="Helical" evidence="1">
    <location>
        <begin position="252"/>
        <end position="272"/>
    </location>
</feature>
<feature type="transmembrane region" description="Helical" evidence="1">
    <location>
        <begin position="101"/>
        <end position="124"/>
    </location>
</feature>
<gene>
    <name evidence="2" type="ORF">FHS81_001463</name>
</gene>
<feature type="transmembrane region" description="Helical" evidence="1">
    <location>
        <begin position="186"/>
        <end position="206"/>
    </location>
</feature>
<name>A0A7W5Z3B4_9HYPH</name>
<dbReference type="Proteomes" id="UP000537592">
    <property type="component" value="Unassembled WGS sequence"/>
</dbReference>
<dbReference type="AlphaFoldDB" id="A0A7W5Z3B4"/>
<feature type="transmembrane region" description="Helical" evidence="1">
    <location>
        <begin position="293"/>
        <end position="318"/>
    </location>
</feature>
<feature type="transmembrane region" description="Helical" evidence="1">
    <location>
        <begin position="130"/>
        <end position="147"/>
    </location>
</feature>
<feature type="transmembrane region" description="Helical" evidence="1">
    <location>
        <begin position="420"/>
        <end position="437"/>
    </location>
</feature>
<organism evidence="2 3">
    <name type="scientific">Pseudochelatococcus contaminans</name>
    <dbReference type="NCBI Taxonomy" id="1538103"/>
    <lineage>
        <taxon>Bacteria</taxon>
        <taxon>Pseudomonadati</taxon>
        <taxon>Pseudomonadota</taxon>
        <taxon>Alphaproteobacteria</taxon>
        <taxon>Hyphomicrobiales</taxon>
        <taxon>Chelatococcaceae</taxon>
        <taxon>Pseudochelatococcus</taxon>
    </lineage>
</organism>
<feature type="transmembrane region" description="Helical" evidence="1">
    <location>
        <begin position="75"/>
        <end position="94"/>
    </location>
</feature>
<feature type="transmembrane region" description="Helical" evidence="1">
    <location>
        <begin position="159"/>
        <end position="180"/>
    </location>
</feature>
<sequence length="450" mass="46354">MSAILRRMRQAAAQRFSGSPPSSPATAPSAPTTDGRALLVAALGAAAFMAFAFMVDPAGDVLAGFVRILLVRDTLITDYIGVGGIGGAFFNAGLTTLLSIACYYLCGARLSAATVACLFLMLGFSLFGKNVLNIWCTVAGVYLYARFRGDPFSVHINTAFFGAALAPMFSEILFSTALSLPVSLPLAVATSLVSGFVLPPVAAHLFRTHMGYNLYNMGFVAGIVGTLIVAIYKSYGFVPAPVMIWTSGNTLVLGSFLVVGFGALIMGGILLDRRWLVGFKTILASSGQAPTDFIALAGLGATLVNMGLSGLVGLGYILLIGADLNGPVIGGIFAIVGFAAMGKHPGNFTPIIIGVFLGSLAKPWNANDPAIVLAALFGTTLAPIAGRFGWHWGLAAGFLHSSAALAVGALHGGLNLYNNGFAAGIVAAVLVPIILAIRERQAPPQSGPAP</sequence>
<feature type="transmembrane region" description="Helical" evidence="1">
    <location>
        <begin position="37"/>
        <end position="55"/>
    </location>
</feature>
<protein>
    <recommendedName>
        <fullName evidence="4">DUF1576 domain-containing protein</fullName>
    </recommendedName>
</protein>
<dbReference type="InterPro" id="IPR011470">
    <property type="entry name" value="DUF1576"/>
</dbReference>
<keyword evidence="1" id="KW-0812">Transmembrane</keyword>
<feature type="transmembrane region" description="Helical" evidence="1">
    <location>
        <begin position="213"/>
        <end position="232"/>
    </location>
</feature>
<evidence type="ECO:0008006" key="4">
    <source>
        <dbReference type="Google" id="ProtNLM"/>
    </source>
</evidence>
<evidence type="ECO:0000313" key="3">
    <source>
        <dbReference type="Proteomes" id="UP000537592"/>
    </source>
</evidence>